<reference evidence="1 2" key="1">
    <citation type="submission" date="2020-08" db="EMBL/GenBank/DDBJ databases">
        <title>Genomic Encyclopedia of Type Strains, Phase IV (KMG-V): Genome sequencing to study the core and pangenomes of soil and plant-associated prokaryotes.</title>
        <authorList>
            <person name="Whitman W."/>
        </authorList>
    </citation>
    <scope>NUCLEOTIDE SEQUENCE [LARGE SCALE GENOMIC DNA]</scope>
    <source>
        <strain evidence="1 2">SEMIA 4087</strain>
    </source>
</reference>
<dbReference type="EMBL" id="JACIFX010000001">
    <property type="protein sequence ID" value="MBB4226647.1"/>
    <property type="molecule type" value="Genomic_DNA"/>
</dbReference>
<dbReference type="RefSeq" id="WP_145611677.1">
    <property type="nucleotide sequence ID" value="NZ_JACIFX010000001.1"/>
</dbReference>
<gene>
    <name evidence="1" type="ORF">GGD56_000467</name>
</gene>
<proteinExistence type="predicted"/>
<dbReference type="Proteomes" id="UP000551353">
    <property type="component" value="Unassembled WGS sequence"/>
</dbReference>
<name>A0ABR6IFK2_9HYPH</name>
<evidence type="ECO:0000313" key="2">
    <source>
        <dbReference type="Proteomes" id="UP000551353"/>
    </source>
</evidence>
<evidence type="ECO:0000313" key="1">
    <source>
        <dbReference type="EMBL" id="MBB4226647.1"/>
    </source>
</evidence>
<organism evidence="1 2">
    <name type="scientific">Rhizobium mongolense</name>
    <dbReference type="NCBI Taxonomy" id="57676"/>
    <lineage>
        <taxon>Bacteria</taxon>
        <taxon>Pseudomonadati</taxon>
        <taxon>Pseudomonadota</taxon>
        <taxon>Alphaproteobacteria</taxon>
        <taxon>Hyphomicrobiales</taxon>
        <taxon>Rhizobiaceae</taxon>
        <taxon>Rhizobium/Agrobacterium group</taxon>
        <taxon>Rhizobium</taxon>
    </lineage>
</organism>
<sequence length="97" mass="11081">MVKSGNSRAVVAPLHRFTQVDTAISLREQQWPLFAEVERSSLCHKLVHRTDQIIVSVGFREENSAIREISDLHEPRSEVTMMRIDGHRSRTARLTTG</sequence>
<comment type="caution">
    <text evidence="1">The sequence shown here is derived from an EMBL/GenBank/DDBJ whole genome shotgun (WGS) entry which is preliminary data.</text>
</comment>
<accession>A0ABR6IFK2</accession>
<protein>
    <submittedName>
        <fullName evidence="1">Uncharacterized protein</fullName>
    </submittedName>
</protein>
<keyword evidence="2" id="KW-1185">Reference proteome</keyword>